<dbReference type="GO" id="GO:0003723">
    <property type="term" value="F:RNA binding"/>
    <property type="evidence" value="ECO:0007669"/>
    <property type="project" value="TreeGrafter"/>
</dbReference>
<feature type="region of interest" description="Disordered" evidence="5">
    <location>
        <begin position="42"/>
        <end position="61"/>
    </location>
</feature>
<keyword evidence="7" id="KW-1185">Reference proteome</keyword>
<keyword evidence="2" id="KW-0507">mRNA processing</keyword>
<evidence type="ECO:0000256" key="2">
    <source>
        <dbReference type="ARBA" id="ARBA00022664"/>
    </source>
</evidence>
<dbReference type="PANTHER" id="PTHR23340:SF0">
    <property type="entry name" value="SURP AND G-PATCH DOMAIN-CONTAINING PROTEIN 1 ISOFORM X1"/>
    <property type="match status" value="1"/>
</dbReference>
<feature type="region of interest" description="Disordered" evidence="5">
    <location>
        <begin position="346"/>
        <end position="396"/>
    </location>
</feature>
<evidence type="ECO:0000313" key="7">
    <source>
        <dbReference type="Proteomes" id="UP000019132"/>
    </source>
</evidence>
<dbReference type="GO" id="GO:0008380">
    <property type="term" value="P:RNA splicing"/>
    <property type="evidence" value="ECO:0007669"/>
    <property type="project" value="UniProtKB-KW"/>
</dbReference>
<feature type="region of interest" description="Disordered" evidence="5">
    <location>
        <begin position="1"/>
        <end position="23"/>
    </location>
</feature>
<dbReference type="EMBL" id="GL376585">
    <property type="status" value="NOT_ANNOTATED_CDS"/>
    <property type="molecule type" value="Genomic_DNA"/>
</dbReference>
<feature type="region of interest" description="Disordered" evidence="5">
    <location>
        <begin position="96"/>
        <end position="182"/>
    </location>
</feature>
<protein>
    <submittedName>
        <fullName evidence="6">Uncharacterized protein</fullName>
    </submittedName>
</protein>
<dbReference type="PANTHER" id="PTHR23340">
    <property type="entry name" value="ARGININE/SERINE RICH SPLICING FACTOR SF4/14"/>
    <property type="match status" value="1"/>
</dbReference>
<reference evidence="7" key="2">
    <citation type="submission" date="2010-04" db="EMBL/GenBank/DDBJ databases">
        <authorList>
            <person name="Buell R."/>
            <person name="Hamilton J."/>
            <person name="Hostetler J."/>
        </authorList>
    </citation>
    <scope>NUCLEOTIDE SEQUENCE [LARGE SCALE GENOMIC DNA]</scope>
    <source>
        <strain evidence="7">DAOM:BR144</strain>
    </source>
</reference>
<dbReference type="InterPro" id="IPR040169">
    <property type="entry name" value="SUGP1/2"/>
</dbReference>
<accession>K3WRV8</accession>
<evidence type="ECO:0000256" key="3">
    <source>
        <dbReference type="ARBA" id="ARBA00023187"/>
    </source>
</evidence>
<dbReference type="HOGENOM" id="CLU_712690_0_0_1"/>
<keyword evidence="3" id="KW-0508">mRNA splicing</keyword>
<feature type="compositionally biased region" description="Low complexity" evidence="5">
    <location>
        <begin position="350"/>
        <end position="380"/>
    </location>
</feature>
<reference evidence="7" key="1">
    <citation type="journal article" date="2010" name="Genome Biol.">
        <title>Genome sequence of the necrotrophic plant pathogen Pythium ultimum reveals original pathogenicity mechanisms and effector repertoire.</title>
        <authorList>
            <person name="Levesque C.A."/>
            <person name="Brouwer H."/>
            <person name="Cano L."/>
            <person name="Hamilton J.P."/>
            <person name="Holt C."/>
            <person name="Huitema E."/>
            <person name="Raffaele S."/>
            <person name="Robideau G.P."/>
            <person name="Thines M."/>
            <person name="Win J."/>
            <person name="Zerillo M.M."/>
            <person name="Beakes G.W."/>
            <person name="Boore J.L."/>
            <person name="Busam D."/>
            <person name="Dumas B."/>
            <person name="Ferriera S."/>
            <person name="Fuerstenberg S.I."/>
            <person name="Gachon C.M."/>
            <person name="Gaulin E."/>
            <person name="Govers F."/>
            <person name="Grenville-Briggs L."/>
            <person name="Horner N."/>
            <person name="Hostetler J."/>
            <person name="Jiang R.H."/>
            <person name="Johnson J."/>
            <person name="Krajaejun T."/>
            <person name="Lin H."/>
            <person name="Meijer H.J."/>
            <person name="Moore B."/>
            <person name="Morris P."/>
            <person name="Phuntmart V."/>
            <person name="Puiu D."/>
            <person name="Shetty J."/>
            <person name="Stajich J.E."/>
            <person name="Tripathy S."/>
            <person name="Wawra S."/>
            <person name="van West P."/>
            <person name="Whitty B.R."/>
            <person name="Coutinho P.M."/>
            <person name="Henrissat B."/>
            <person name="Martin F."/>
            <person name="Thomas P.D."/>
            <person name="Tyler B.M."/>
            <person name="De Vries R.P."/>
            <person name="Kamoun S."/>
            <person name="Yandell M."/>
            <person name="Tisserat N."/>
            <person name="Buell C.R."/>
        </authorList>
    </citation>
    <scope>NUCLEOTIDE SEQUENCE</scope>
    <source>
        <strain evidence="7">DAOM:BR144</strain>
    </source>
</reference>
<feature type="compositionally biased region" description="Pro residues" evidence="5">
    <location>
        <begin position="8"/>
        <end position="21"/>
    </location>
</feature>
<dbReference type="eggNOG" id="KOG0965">
    <property type="taxonomic scope" value="Eukaryota"/>
</dbReference>
<dbReference type="InParanoid" id="K3WRV8"/>
<evidence type="ECO:0000313" key="6">
    <source>
        <dbReference type="EnsemblProtists" id="PYU1_T007702"/>
    </source>
</evidence>
<name>K3WRV8_GLOUD</name>
<dbReference type="AlphaFoldDB" id="K3WRV8"/>
<dbReference type="EnsemblProtists" id="PYU1_T007702">
    <property type="protein sequence ID" value="PYU1_T007702"/>
    <property type="gene ID" value="PYU1_G007686"/>
</dbReference>
<dbReference type="Proteomes" id="UP000019132">
    <property type="component" value="Unassembled WGS sequence"/>
</dbReference>
<organism evidence="6 7">
    <name type="scientific">Globisporangium ultimum (strain ATCC 200006 / CBS 805.95 / DAOM BR144)</name>
    <name type="common">Pythium ultimum</name>
    <dbReference type="NCBI Taxonomy" id="431595"/>
    <lineage>
        <taxon>Eukaryota</taxon>
        <taxon>Sar</taxon>
        <taxon>Stramenopiles</taxon>
        <taxon>Oomycota</taxon>
        <taxon>Peronosporomycetes</taxon>
        <taxon>Pythiales</taxon>
        <taxon>Pythiaceae</taxon>
        <taxon>Globisporangium</taxon>
    </lineage>
</organism>
<dbReference type="GO" id="GO:0006397">
    <property type="term" value="P:mRNA processing"/>
    <property type="evidence" value="ECO:0007669"/>
    <property type="project" value="UniProtKB-KW"/>
</dbReference>
<sequence length="433" mass="47311">MRGTNITPPSPSPPPTLPPAAPLHVPANAFVNDGNFMAQFLAANPPAPASSTEANGGDNSGKDVVVAAAEQDDRVRQSVANNDGSFMATFLALQHKEERRQQQQREKEQQVRADKDPVAAQKTMSGSSDTQSKQTQQQKTDVAANAVAIEQLSSKKKRNRWDAGPTTSPTRAAKSVKHTDGSEEASAAALLVDGSGLDDAREASIRAKQQKHLQELRFLEQRIRGFHQQSQLSKSGQSSKEHELAMLSDERRQEYERLAQLLEAEKAYKDSLEDAELGAIQDGTLEHRRRAREMLETLQTADALTTHAEGKHHLGDFLPQTELDKFMKEAQVLTSKNKLGLGNKAQLTDQQQAGSSSAAVSSGNRTAPAASASSSISTTSRGLGHESTGQLQEDDDEFDQYRKRMMLAYRFRPNPLVSLFRFVPNAMLTCLAN</sequence>
<evidence type="ECO:0000256" key="4">
    <source>
        <dbReference type="ARBA" id="ARBA00023242"/>
    </source>
</evidence>
<keyword evidence="4" id="KW-0539">Nucleus</keyword>
<evidence type="ECO:0000256" key="5">
    <source>
        <dbReference type="SAM" id="MobiDB-lite"/>
    </source>
</evidence>
<feature type="compositionally biased region" description="Low complexity" evidence="5">
    <location>
        <begin position="127"/>
        <end position="141"/>
    </location>
</feature>
<dbReference type="GO" id="GO:0005654">
    <property type="term" value="C:nucleoplasm"/>
    <property type="evidence" value="ECO:0007669"/>
    <property type="project" value="TreeGrafter"/>
</dbReference>
<dbReference type="STRING" id="431595.K3WRV8"/>
<evidence type="ECO:0000256" key="1">
    <source>
        <dbReference type="ARBA" id="ARBA00004123"/>
    </source>
</evidence>
<comment type="subcellular location">
    <subcellularLocation>
        <location evidence="1">Nucleus</location>
    </subcellularLocation>
</comment>
<reference evidence="6" key="3">
    <citation type="submission" date="2015-02" db="UniProtKB">
        <authorList>
            <consortium name="EnsemblProtists"/>
        </authorList>
    </citation>
    <scope>IDENTIFICATION</scope>
    <source>
        <strain evidence="6">DAOM BR144</strain>
    </source>
</reference>
<dbReference type="VEuPathDB" id="FungiDB:PYU1_G007686"/>
<feature type="compositionally biased region" description="Basic and acidic residues" evidence="5">
    <location>
        <begin position="96"/>
        <end position="117"/>
    </location>
</feature>
<proteinExistence type="predicted"/>